<dbReference type="AlphaFoldDB" id="A0A5J9T1L9"/>
<dbReference type="PANTHER" id="PTHR34055:SF8">
    <property type="match status" value="1"/>
</dbReference>
<proteinExistence type="predicted"/>
<dbReference type="OrthoDB" id="693270at2759"/>
<dbReference type="EMBL" id="RWGY01000051">
    <property type="protein sequence ID" value="TVU05205.1"/>
    <property type="molecule type" value="Genomic_DNA"/>
</dbReference>
<sequence length="152" mass="16411">MGRPRGKGKKTIEAASNNDDDGSGSEEAAATPKRRGRTQKPPKDDDADVAGDTAKQAEGNGDATIQPDVEWPGKDDSVSSAEAGSKKKRRRRRLKRSTDVSVAEDEVGRVKSKPSNGFRQNGSRRKSTPRRAAEAGVECNRIKHLEISNASR</sequence>
<feature type="region of interest" description="Disordered" evidence="1">
    <location>
        <begin position="1"/>
        <end position="137"/>
    </location>
</feature>
<evidence type="ECO:0000256" key="1">
    <source>
        <dbReference type="SAM" id="MobiDB-lite"/>
    </source>
</evidence>
<dbReference type="Gramene" id="TVU05205">
    <property type="protein sequence ID" value="TVU05205"/>
    <property type="gene ID" value="EJB05_48359"/>
</dbReference>
<keyword evidence="3" id="KW-1185">Reference proteome</keyword>
<organism evidence="2 3">
    <name type="scientific">Eragrostis curvula</name>
    <name type="common">weeping love grass</name>
    <dbReference type="NCBI Taxonomy" id="38414"/>
    <lineage>
        <taxon>Eukaryota</taxon>
        <taxon>Viridiplantae</taxon>
        <taxon>Streptophyta</taxon>
        <taxon>Embryophyta</taxon>
        <taxon>Tracheophyta</taxon>
        <taxon>Spermatophyta</taxon>
        <taxon>Magnoliopsida</taxon>
        <taxon>Liliopsida</taxon>
        <taxon>Poales</taxon>
        <taxon>Poaceae</taxon>
        <taxon>PACMAD clade</taxon>
        <taxon>Chloridoideae</taxon>
        <taxon>Eragrostideae</taxon>
        <taxon>Eragrostidinae</taxon>
        <taxon>Eragrostis</taxon>
    </lineage>
</organism>
<reference evidence="2 3" key="1">
    <citation type="journal article" date="2019" name="Sci. Rep.">
        <title>A high-quality genome of Eragrostis curvula grass provides insights into Poaceae evolution and supports new strategies to enhance forage quality.</title>
        <authorList>
            <person name="Carballo J."/>
            <person name="Santos B.A.C.M."/>
            <person name="Zappacosta D."/>
            <person name="Garbus I."/>
            <person name="Selva J.P."/>
            <person name="Gallo C.A."/>
            <person name="Diaz A."/>
            <person name="Albertini E."/>
            <person name="Caccamo M."/>
            <person name="Echenique V."/>
        </authorList>
    </citation>
    <scope>NUCLEOTIDE SEQUENCE [LARGE SCALE GENOMIC DNA]</scope>
    <source>
        <strain evidence="3">cv. Victoria</strain>
        <tissue evidence="2">Leaf</tissue>
    </source>
</reference>
<evidence type="ECO:0000313" key="3">
    <source>
        <dbReference type="Proteomes" id="UP000324897"/>
    </source>
</evidence>
<name>A0A5J9T1L9_9POAL</name>
<feature type="compositionally biased region" description="Basic residues" evidence="1">
    <location>
        <begin position="86"/>
        <end position="95"/>
    </location>
</feature>
<gene>
    <name evidence="2" type="ORF">EJB05_48359</name>
</gene>
<comment type="caution">
    <text evidence="2">The sequence shown here is derived from an EMBL/GenBank/DDBJ whole genome shotgun (WGS) entry which is preliminary data.</text>
</comment>
<dbReference type="PANTHER" id="PTHR34055">
    <property type="entry name" value="OS09G0491596 PROTEIN"/>
    <property type="match status" value="1"/>
</dbReference>
<accession>A0A5J9T1L9</accession>
<dbReference type="Proteomes" id="UP000324897">
    <property type="component" value="Unassembled WGS sequence"/>
</dbReference>
<feature type="non-terminal residue" evidence="2">
    <location>
        <position position="1"/>
    </location>
</feature>
<protein>
    <submittedName>
        <fullName evidence="2">Uncharacterized protein</fullName>
    </submittedName>
</protein>
<evidence type="ECO:0000313" key="2">
    <source>
        <dbReference type="EMBL" id="TVU05205.1"/>
    </source>
</evidence>